<evidence type="ECO:0000256" key="1">
    <source>
        <dbReference type="ARBA" id="ARBA00005188"/>
    </source>
</evidence>
<evidence type="ECO:0000259" key="10">
    <source>
        <dbReference type="Pfam" id="PF02540"/>
    </source>
</evidence>
<comment type="caution">
    <text evidence="11">The sequence shown here is derived from an EMBL/GenBank/DDBJ whole genome shotgun (WGS) entry which is preliminary data.</text>
</comment>
<dbReference type="InterPro" id="IPR014445">
    <property type="entry name" value="Gln-dep_NAD_synthase"/>
</dbReference>
<protein>
    <recommendedName>
        <fullName evidence="7">Glutamine-dependent NAD(+) synthetase</fullName>
        <ecNumber evidence="7">6.3.5.1</ecNumber>
    </recommendedName>
    <alternativeName>
        <fullName evidence="7">NAD(+) synthase [glutamine-hydrolyzing]</fullName>
    </alternativeName>
</protein>
<keyword evidence="6 7" id="KW-0520">NAD</keyword>
<evidence type="ECO:0000256" key="5">
    <source>
        <dbReference type="ARBA" id="ARBA00022840"/>
    </source>
</evidence>
<name>A0A4R3TLJ0_9FIRM</name>
<dbReference type="InterPro" id="IPR003010">
    <property type="entry name" value="C-N_Hydrolase"/>
</dbReference>
<dbReference type="InterPro" id="IPR022310">
    <property type="entry name" value="NAD/GMP_synthase"/>
</dbReference>
<proteinExistence type="inferred from homology"/>
<evidence type="ECO:0000256" key="4">
    <source>
        <dbReference type="ARBA" id="ARBA00022741"/>
    </source>
</evidence>
<evidence type="ECO:0000259" key="9">
    <source>
        <dbReference type="Pfam" id="PF00795"/>
    </source>
</evidence>
<dbReference type="PANTHER" id="PTHR23090:SF9">
    <property type="entry name" value="GLUTAMINE-DEPENDENT NAD(+) SYNTHETASE"/>
    <property type="match status" value="1"/>
</dbReference>
<comment type="similarity">
    <text evidence="8">Belongs to the NAD synthetase family.</text>
</comment>
<dbReference type="AlphaFoldDB" id="A0A4R3TLJ0"/>
<dbReference type="InterPro" id="IPR014729">
    <property type="entry name" value="Rossmann-like_a/b/a_fold"/>
</dbReference>
<keyword evidence="12" id="KW-1185">Reference proteome</keyword>
<dbReference type="PANTHER" id="PTHR23090">
    <property type="entry name" value="NH 3 /GLUTAMINE-DEPENDENT NAD + SYNTHETASE"/>
    <property type="match status" value="1"/>
</dbReference>
<reference evidence="11 12" key="1">
    <citation type="submission" date="2019-03" db="EMBL/GenBank/DDBJ databases">
        <title>Genomic Encyclopedia of Type Strains, Phase IV (KMG-IV): sequencing the most valuable type-strain genomes for metagenomic binning, comparative biology and taxonomic classification.</title>
        <authorList>
            <person name="Goeker M."/>
        </authorList>
    </citation>
    <scope>NUCLEOTIDE SEQUENCE [LARGE SCALE GENOMIC DNA]</scope>
    <source>
        <strain evidence="11 12">DSM 29481</strain>
    </source>
</reference>
<sequence>MKAALVTMNVKAGQCAENVQYMKQQIKRAKEDGADLIVFPQNAVSGYLLGDVWLDEDFCRYADSFNDELIRESEDIAIVWGNIRYRNRRRFNAAFFAYQKKTHMRVKQNELLPYMQDALYFEENPINSAIEYKEDMVFALNFGDEIQLADMNINLDARPYDMQKAYHPHGNVIYVNACGMQNMDHSVMLMEGGSCVLHNGKCLYQAPYFQEDYALVDLASQKEDKEKPRSLLAALTMGIQQFDVQVFAGKLPWIVGMSGGLDSSVTAALLVYALGKQRVYGYNLATRHNRDITKSNARQEAQALGIAYREGAIEALVEATETTLLQEYGYDVKQYPILVKENLQARARGYLLNSFAGMLGGVVVNNANKVEVALGYCTLYGDSIGALSLIGDLTKVQLFALSKELNDVFAKEVVPHALLPDVRGDAITWEMPPSAELKEDQLDPMKWFYHDYLVEHLGKDMSVSQYLKRYEDKTLDEEVWRWVCYYGLDDPKAFIKDLEWFLTTKERNAFKGLQLPPAICVHHDNFTNRKLSQMHKDQSLLAAFKQKYGG</sequence>
<comment type="catalytic activity">
    <reaction evidence="7">
        <text>deamido-NAD(+) + L-glutamine + ATP + H2O = L-glutamate + AMP + diphosphate + NAD(+) + H(+)</text>
        <dbReference type="Rhea" id="RHEA:24384"/>
        <dbReference type="ChEBI" id="CHEBI:15377"/>
        <dbReference type="ChEBI" id="CHEBI:15378"/>
        <dbReference type="ChEBI" id="CHEBI:29985"/>
        <dbReference type="ChEBI" id="CHEBI:30616"/>
        <dbReference type="ChEBI" id="CHEBI:33019"/>
        <dbReference type="ChEBI" id="CHEBI:57540"/>
        <dbReference type="ChEBI" id="CHEBI:58359"/>
        <dbReference type="ChEBI" id="CHEBI:58437"/>
        <dbReference type="ChEBI" id="CHEBI:456215"/>
        <dbReference type="EC" id="6.3.5.1"/>
    </reaction>
</comment>
<dbReference type="Gene3D" id="3.60.110.10">
    <property type="entry name" value="Carbon-nitrogen hydrolase"/>
    <property type="match status" value="1"/>
</dbReference>
<dbReference type="SUPFAM" id="SSF56317">
    <property type="entry name" value="Carbon-nitrogen hydrolase"/>
    <property type="match status" value="1"/>
</dbReference>
<dbReference type="EMBL" id="SMBP01000005">
    <property type="protein sequence ID" value="TCU62277.1"/>
    <property type="molecule type" value="Genomic_DNA"/>
</dbReference>
<dbReference type="RefSeq" id="WP_132224241.1">
    <property type="nucleotide sequence ID" value="NZ_JANKBG010000006.1"/>
</dbReference>
<dbReference type="Pfam" id="PF00795">
    <property type="entry name" value="CN_hydrolase"/>
    <property type="match status" value="1"/>
</dbReference>
<dbReference type="GO" id="GO:0003952">
    <property type="term" value="F:NAD+ synthase (glutamine-hydrolyzing) activity"/>
    <property type="evidence" value="ECO:0007669"/>
    <property type="project" value="UniProtKB-UniRule"/>
</dbReference>
<feature type="domain" description="NAD/GMP synthase" evidence="10">
    <location>
        <begin position="253"/>
        <end position="445"/>
    </location>
</feature>
<evidence type="ECO:0000256" key="2">
    <source>
        <dbReference type="ARBA" id="ARBA00007145"/>
    </source>
</evidence>
<dbReference type="InterPro" id="IPR036526">
    <property type="entry name" value="C-N_Hydrolase_sf"/>
</dbReference>
<feature type="domain" description="CN hydrolase" evidence="9">
    <location>
        <begin position="2"/>
        <end position="64"/>
    </location>
</feature>
<dbReference type="UniPathway" id="UPA00253">
    <property type="reaction ID" value="UER00334"/>
</dbReference>
<dbReference type="GO" id="GO:0009435">
    <property type="term" value="P:NAD+ biosynthetic process"/>
    <property type="evidence" value="ECO:0007669"/>
    <property type="project" value="UniProtKB-UniRule"/>
</dbReference>
<accession>A0A4R3TLJ0</accession>
<dbReference type="Pfam" id="PF02540">
    <property type="entry name" value="NAD_synthase"/>
    <property type="match status" value="1"/>
</dbReference>
<evidence type="ECO:0000256" key="6">
    <source>
        <dbReference type="ARBA" id="ARBA00023027"/>
    </source>
</evidence>
<dbReference type="PIRSF" id="PIRSF006630">
    <property type="entry name" value="NADS_GAT"/>
    <property type="match status" value="1"/>
</dbReference>
<dbReference type="SUPFAM" id="SSF52402">
    <property type="entry name" value="Adenine nucleotide alpha hydrolases-like"/>
    <property type="match status" value="1"/>
</dbReference>
<dbReference type="Gene3D" id="3.40.50.620">
    <property type="entry name" value="HUPs"/>
    <property type="match status" value="1"/>
</dbReference>
<evidence type="ECO:0000313" key="12">
    <source>
        <dbReference type="Proteomes" id="UP000295773"/>
    </source>
</evidence>
<evidence type="ECO:0000256" key="3">
    <source>
        <dbReference type="ARBA" id="ARBA00022598"/>
    </source>
</evidence>
<dbReference type="GO" id="GO:0005524">
    <property type="term" value="F:ATP binding"/>
    <property type="evidence" value="ECO:0007669"/>
    <property type="project" value="UniProtKB-UniRule"/>
</dbReference>
<keyword evidence="3 7" id="KW-0436">Ligase</keyword>
<dbReference type="InterPro" id="IPR003694">
    <property type="entry name" value="NAD_synthase"/>
</dbReference>
<dbReference type="GO" id="GO:0005737">
    <property type="term" value="C:cytoplasm"/>
    <property type="evidence" value="ECO:0007669"/>
    <property type="project" value="InterPro"/>
</dbReference>
<organism evidence="11 12">
    <name type="scientific">Longicatena caecimuris</name>
    <dbReference type="NCBI Taxonomy" id="1796635"/>
    <lineage>
        <taxon>Bacteria</taxon>
        <taxon>Bacillati</taxon>
        <taxon>Bacillota</taxon>
        <taxon>Erysipelotrichia</taxon>
        <taxon>Erysipelotrichales</taxon>
        <taxon>Erysipelotrichaceae</taxon>
        <taxon>Longicatena</taxon>
    </lineage>
</organism>
<comment type="pathway">
    <text evidence="1 7">Cofactor biosynthesis; NAD(+) biosynthesis; NAD(+) from deamido-NAD(+) (L-Gln route): step 1/1.</text>
</comment>
<evidence type="ECO:0000256" key="7">
    <source>
        <dbReference type="PIRNR" id="PIRNR006630"/>
    </source>
</evidence>
<dbReference type="NCBIfam" id="TIGR00552">
    <property type="entry name" value="nadE"/>
    <property type="match status" value="1"/>
</dbReference>
<dbReference type="CDD" id="cd00553">
    <property type="entry name" value="NAD_synthase"/>
    <property type="match status" value="1"/>
</dbReference>
<gene>
    <name evidence="11" type="ORF">EDD61_10585</name>
</gene>
<evidence type="ECO:0000313" key="11">
    <source>
        <dbReference type="EMBL" id="TCU62277.1"/>
    </source>
</evidence>
<comment type="similarity">
    <text evidence="2 7">In the C-terminal section; belongs to the NAD synthetase family.</text>
</comment>
<dbReference type="Proteomes" id="UP000295773">
    <property type="component" value="Unassembled WGS sequence"/>
</dbReference>
<keyword evidence="5 7" id="KW-0067">ATP-binding</keyword>
<dbReference type="GO" id="GO:0004359">
    <property type="term" value="F:glutaminase activity"/>
    <property type="evidence" value="ECO:0007669"/>
    <property type="project" value="InterPro"/>
</dbReference>
<evidence type="ECO:0000256" key="8">
    <source>
        <dbReference type="RuleBase" id="RU003811"/>
    </source>
</evidence>
<dbReference type="EC" id="6.3.5.1" evidence="7"/>
<keyword evidence="4 7" id="KW-0547">Nucleotide-binding</keyword>